<reference evidence="5" key="1">
    <citation type="submission" date="2020-11" db="EMBL/GenBank/DDBJ databases">
        <authorList>
            <person name="Tran Van P."/>
        </authorList>
    </citation>
    <scope>NUCLEOTIDE SEQUENCE</scope>
</reference>
<dbReference type="PRINTS" id="PR01415">
    <property type="entry name" value="ANKYRIN"/>
</dbReference>
<feature type="repeat" description="ANK" evidence="3">
    <location>
        <begin position="133"/>
        <end position="165"/>
    </location>
</feature>
<feature type="repeat" description="ANK" evidence="3">
    <location>
        <begin position="67"/>
        <end position="98"/>
    </location>
</feature>
<organism evidence="5">
    <name type="scientific">Darwinula stevensoni</name>
    <dbReference type="NCBI Taxonomy" id="69355"/>
    <lineage>
        <taxon>Eukaryota</taxon>
        <taxon>Metazoa</taxon>
        <taxon>Ecdysozoa</taxon>
        <taxon>Arthropoda</taxon>
        <taxon>Crustacea</taxon>
        <taxon>Oligostraca</taxon>
        <taxon>Ostracoda</taxon>
        <taxon>Podocopa</taxon>
        <taxon>Podocopida</taxon>
        <taxon>Darwinulocopina</taxon>
        <taxon>Darwinuloidea</taxon>
        <taxon>Darwinulidae</taxon>
        <taxon>Darwinula</taxon>
    </lineage>
</organism>
<accession>A0A7R8X826</accession>
<feature type="repeat" description="ANK" evidence="3">
    <location>
        <begin position="566"/>
        <end position="588"/>
    </location>
</feature>
<feature type="repeat" description="ANK" evidence="3">
    <location>
        <begin position="338"/>
        <end position="370"/>
    </location>
</feature>
<dbReference type="InterPro" id="IPR002110">
    <property type="entry name" value="Ankyrin_rpt"/>
</dbReference>
<feature type="compositionally biased region" description="Low complexity" evidence="4">
    <location>
        <begin position="990"/>
        <end position="1002"/>
    </location>
</feature>
<feature type="repeat" description="ANK" evidence="3">
    <location>
        <begin position="99"/>
        <end position="132"/>
    </location>
</feature>
<evidence type="ECO:0000256" key="1">
    <source>
        <dbReference type="ARBA" id="ARBA00022737"/>
    </source>
</evidence>
<dbReference type="PANTHER" id="PTHR24161:SF122">
    <property type="match status" value="1"/>
</dbReference>
<dbReference type="PROSITE" id="PS50297">
    <property type="entry name" value="ANK_REP_REGION"/>
    <property type="match status" value="14"/>
</dbReference>
<keyword evidence="6" id="KW-1185">Reference proteome</keyword>
<keyword evidence="1" id="KW-0677">Repeat</keyword>
<dbReference type="Pfam" id="PF00023">
    <property type="entry name" value="Ank"/>
    <property type="match status" value="2"/>
</dbReference>
<dbReference type="Pfam" id="PF12796">
    <property type="entry name" value="Ank_2"/>
    <property type="match status" value="9"/>
</dbReference>
<feature type="repeat" description="ANK" evidence="3">
    <location>
        <begin position="786"/>
        <end position="818"/>
    </location>
</feature>
<feature type="repeat" description="ANK" evidence="3">
    <location>
        <begin position="604"/>
        <end position="636"/>
    </location>
</feature>
<feature type="repeat" description="ANK" evidence="3">
    <location>
        <begin position="232"/>
        <end position="264"/>
    </location>
</feature>
<evidence type="ECO:0000313" key="6">
    <source>
        <dbReference type="Proteomes" id="UP000677054"/>
    </source>
</evidence>
<dbReference type="SMART" id="SM00248">
    <property type="entry name" value="ANK"/>
    <property type="match status" value="25"/>
</dbReference>
<feature type="repeat" description="ANK" evidence="3">
    <location>
        <begin position="819"/>
        <end position="851"/>
    </location>
</feature>
<feature type="repeat" description="ANK" evidence="3">
    <location>
        <begin position="371"/>
        <end position="403"/>
    </location>
</feature>
<feature type="repeat" description="ANK" evidence="3">
    <location>
        <begin position="440"/>
        <end position="473"/>
    </location>
</feature>
<protein>
    <submittedName>
        <fullName evidence="5">Uncharacterized protein</fullName>
    </submittedName>
</protein>
<dbReference type="Gene3D" id="1.25.40.20">
    <property type="entry name" value="Ankyrin repeat-containing domain"/>
    <property type="match status" value="8"/>
</dbReference>
<feature type="repeat" description="ANK" evidence="3">
    <location>
        <begin position="265"/>
        <end position="298"/>
    </location>
</feature>
<dbReference type="Proteomes" id="UP000677054">
    <property type="component" value="Unassembled WGS sequence"/>
</dbReference>
<dbReference type="PROSITE" id="PS50088">
    <property type="entry name" value="ANK_REPEAT"/>
    <property type="match status" value="18"/>
</dbReference>
<feature type="repeat" description="ANK" evidence="3">
    <location>
        <begin position="34"/>
        <end position="66"/>
    </location>
</feature>
<dbReference type="SUPFAM" id="SSF48403">
    <property type="entry name" value="Ankyrin repeat"/>
    <property type="match status" value="3"/>
</dbReference>
<dbReference type="InterPro" id="IPR036770">
    <property type="entry name" value="Ankyrin_rpt-contain_sf"/>
</dbReference>
<dbReference type="OrthoDB" id="6358812at2759"/>
<name>A0A7R8X826_9CRUS</name>
<proteinExistence type="predicted"/>
<gene>
    <name evidence="5" type="ORF">DSTB1V02_LOCUS5636</name>
</gene>
<dbReference type="EMBL" id="LR900466">
    <property type="protein sequence ID" value="CAD7245769.1"/>
    <property type="molecule type" value="Genomic_DNA"/>
</dbReference>
<dbReference type="EMBL" id="CAJPEV010000949">
    <property type="protein sequence ID" value="CAG0889703.1"/>
    <property type="molecule type" value="Genomic_DNA"/>
</dbReference>
<feature type="region of interest" description="Disordered" evidence="4">
    <location>
        <begin position="980"/>
        <end position="1002"/>
    </location>
</feature>
<evidence type="ECO:0000256" key="4">
    <source>
        <dbReference type="SAM" id="MobiDB-lite"/>
    </source>
</evidence>
<feature type="repeat" description="ANK" evidence="3">
    <location>
        <begin position="889"/>
        <end position="921"/>
    </location>
</feature>
<feature type="repeat" description="ANK" evidence="3">
    <location>
        <begin position="199"/>
        <end position="231"/>
    </location>
</feature>
<sequence>MPLPQLIQAIFEDSWTDVELLIGEGYEVNSSDEDGRTPLHAAAFIGNPDVVEHLVQAGARVNAKDDEWITPLHRACSAGKPAMEKLLDHGAEVNARDRMWQTPLHVAAAAGSRDCLEVILGAKNLNINITDRGGHSCLHLAAYFGCYEVIELLLSQGANVNAYDKRERRALHYAAFMGHSTIISQLITAAGDHTARDKLEYTPLHAAAAGGHAEAIKVLVNEGSEVHAVNVFGNSPLHTACLNGHAGACSTLCILGADLELRNKAGLTPLHIAASSTDGEDCVPILINRGANVNAQCLKGRTPLHCSILQGRHQRTQLFLFHPALLRRGSKPGMQDVYGQTPLHLASHSGCPEAVRALLVSHVDLGIPDNCGRTPLHLAAYSGNVECVELLLSWGADASQKDRKGRSALHYAAAARSLESLKALLSSCKNPLEINLPDEDGLTPLLFAAANDSSSTLVQELISRGADASVMTQGGLTPVHFAAISGHLGTLRVLLENNQHWRRSSLSPLLLAVRERQLGAVRLLLQHGVDPNHSHTIFEAILQDNSDMVRLLIHSGAQPHFSTQKYGYSGLHAAARVGSVEILQMLLNSDWGPQPFCVDTRDHLQRTPLMIACLFEHVPCIAMLIGRGADPNASSINGLTPLLITTCLGSEEGSGILLRHAADPTQFGTTRRATPLHMSARLGESSSLTIMMDILKEHPPSPALIPLRDSYGFTPLHWACLKDNPDCLEVLLNYEIERWKAQSADEKWDASPSLLHLAIEGNSPSCAELLLSYSFGGDVNEKVEPEMRTALHLAALKGHTPCVKLLLSHDANVNATDREGKTPLMLAATFGHLASVKLLLEYGAHAWIDDAWKETALHAACRGRHSQVALAILHMGSATPDLINLQRKDGKTALHLAAGEGLIQVTEALLIMGGSVNITDELGYTPPLSCASSPAIAHCLGLMLSLLPLHLHNGCKEDAETRRNALANAQLPRLPIFRSLSGEGGDSGEGDASSHSSDSDFF</sequence>
<evidence type="ECO:0000256" key="2">
    <source>
        <dbReference type="ARBA" id="ARBA00023043"/>
    </source>
</evidence>
<dbReference type="PANTHER" id="PTHR24161">
    <property type="entry name" value="ANK_REP_REGION DOMAIN-CONTAINING PROTEIN-RELATED"/>
    <property type="match status" value="1"/>
</dbReference>
<keyword evidence="2 3" id="KW-0040">ANK repeat</keyword>
<feature type="repeat" description="ANK" evidence="3">
    <location>
        <begin position="504"/>
        <end position="536"/>
    </location>
</feature>
<evidence type="ECO:0000313" key="5">
    <source>
        <dbReference type="EMBL" id="CAD7245769.1"/>
    </source>
</evidence>
<feature type="repeat" description="ANK" evidence="3">
    <location>
        <begin position="474"/>
        <end position="498"/>
    </location>
</feature>
<dbReference type="AlphaFoldDB" id="A0A7R8X826"/>
<feature type="repeat" description="ANK" evidence="3">
    <location>
        <begin position="166"/>
        <end position="198"/>
    </location>
</feature>
<evidence type="ECO:0000256" key="3">
    <source>
        <dbReference type="PROSITE-ProRule" id="PRU00023"/>
    </source>
</evidence>